<proteinExistence type="predicted"/>
<reference evidence="2" key="1">
    <citation type="submission" date="2015-09" db="EMBL/GenBank/DDBJ databases">
        <authorList>
            <person name="Graham D.E."/>
            <person name="Mahan K.M."/>
            <person name="Klingeman D.M."/>
            <person name="Fida T."/>
            <person name="Giannone R.J."/>
            <person name="Hettich R.L."/>
            <person name="Parry R.J."/>
            <person name="Spain J.C."/>
        </authorList>
    </citation>
    <scope>NUCLEOTIDE SEQUENCE [LARGE SCALE GENOMIC DNA]</scope>
    <source>
        <strain evidence="2">JCM 4701</strain>
    </source>
</reference>
<gene>
    <name evidence="1" type="ORF">AOB60_43035</name>
</gene>
<evidence type="ECO:0000313" key="1">
    <source>
        <dbReference type="EMBL" id="PNE35767.1"/>
    </source>
</evidence>
<comment type="caution">
    <text evidence="1">The sequence shown here is derived from an EMBL/GenBank/DDBJ whole genome shotgun (WGS) entry which is preliminary data.</text>
</comment>
<dbReference type="AlphaFoldDB" id="A0A2N8P431"/>
<organism evidence="1 2">
    <name type="scientific">Streptomyces noursei</name>
    <name type="common">Streptomyces albulus</name>
    <dbReference type="NCBI Taxonomy" id="1971"/>
    <lineage>
        <taxon>Bacteria</taxon>
        <taxon>Bacillati</taxon>
        <taxon>Actinomycetota</taxon>
        <taxon>Actinomycetes</taxon>
        <taxon>Kitasatosporales</taxon>
        <taxon>Streptomycetaceae</taxon>
        <taxon>Streptomyces</taxon>
    </lineage>
</organism>
<name>A0A2N8P431_STRNR</name>
<dbReference type="Proteomes" id="UP000236047">
    <property type="component" value="Unassembled WGS sequence"/>
</dbReference>
<dbReference type="EMBL" id="LJSN01000007">
    <property type="protein sequence ID" value="PNE35767.1"/>
    <property type="molecule type" value="Genomic_DNA"/>
</dbReference>
<keyword evidence="2" id="KW-1185">Reference proteome</keyword>
<sequence length="139" mass="15440">MPTVWVATSDGLIVIDTIAVARAMAGNRHGWNLTRDETHYTARLMLERGDVPYSTVAERIGVSCDTLRKWFPSSVPPARPTQPRPSKVLCGTVGGYRKHRRTGTNPCQRCKAAYTEADRHYRRTGTYRGAPEYTTGTAA</sequence>
<evidence type="ECO:0000313" key="2">
    <source>
        <dbReference type="Proteomes" id="UP000236047"/>
    </source>
</evidence>
<protein>
    <submittedName>
        <fullName evidence="1">Uncharacterized protein</fullName>
    </submittedName>
</protein>
<accession>A0A2N8P431</accession>